<keyword evidence="4" id="KW-1185">Reference proteome</keyword>
<organism evidence="3 4">
    <name type="scientific">Amycolatopsis antarctica</name>
    <dbReference type="NCBI Taxonomy" id="1854586"/>
    <lineage>
        <taxon>Bacteria</taxon>
        <taxon>Bacillati</taxon>
        <taxon>Actinomycetota</taxon>
        <taxon>Actinomycetes</taxon>
        <taxon>Pseudonocardiales</taxon>
        <taxon>Pseudonocardiaceae</taxon>
        <taxon>Amycolatopsis</taxon>
    </lineage>
</organism>
<reference evidence="3 4" key="1">
    <citation type="submission" date="2017-07" db="EMBL/GenBank/DDBJ databases">
        <title>Amycolatopsis antarcticus sp. nov., isolated from the surface of an Antarcticus brown macroalga.</title>
        <authorList>
            <person name="Wang J."/>
            <person name="Leiva S."/>
            <person name="Huang J."/>
            <person name="Huang Y."/>
        </authorList>
    </citation>
    <scope>NUCLEOTIDE SEQUENCE [LARGE SCALE GENOMIC DNA]</scope>
    <source>
        <strain evidence="3 4">AU-G6</strain>
    </source>
</reference>
<dbReference type="InterPro" id="IPR029058">
    <property type="entry name" value="AB_hydrolase_fold"/>
</dbReference>
<accession>A0A263D124</accession>
<evidence type="ECO:0000259" key="2">
    <source>
        <dbReference type="Pfam" id="PF20434"/>
    </source>
</evidence>
<dbReference type="InterPro" id="IPR049492">
    <property type="entry name" value="BD-FAE-like_dom"/>
</dbReference>
<gene>
    <name evidence="3" type="ORF">CFN78_16535</name>
</gene>
<evidence type="ECO:0000313" key="3">
    <source>
        <dbReference type="EMBL" id="OZM72143.1"/>
    </source>
</evidence>
<feature type="domain" description="BD-FAE-like" evidence="2">
    <location>
        <begin position="78"/>
        <end position="172"/>
    </location>
</feature>
<dbReference type="OrthoDB" id="255603at2"/>
<dbReference type="AlphaFoldDB" id="A0A263D124"/>
<evidence type="ECO:0000313" key="4">
    <source>
        <dbReference type="Proteomes" id="UP000242444"/>
    </source>
</evidence>
<sequence length="201" mass="22183">MRATDRSCLLPAAHDRRHPRTTPLTRAAHGHLPDRWRCGSPVRGRHLDACPEAARPDLELRYGPVPANVADFWWDGSSSDKPLVLLVHGGLWRPRYDRTHTQPMAAALRQAGWSVPSIEYRRTPGKPDDDTHDIRLAMRNVPSDVEALFDHHVVGTVLVGHSAGGQLALWVASRCPPGRASGNARPGADYRPPSGARMQSR</sequence>
<feature type="region of interest" description="Disordered" evidence="1">
    <location>
        <begin position="178"/>
        <end position="201"/>
    </location>
</feature>
<comment type="caution">
    <text evidence="3">The sequence shown here is derived from an EMBL/GenBank/DDBJ whole genome shotgun (WGS) entry which is preliminary data.</text>
</comment>
<dbReference type="EMBL" id="NKYE01000009">
    <property type="protein sequence ID" value="OZM72143.1"/>
    <property type="molecule type" value="Genomic_DNA"/>
</dbReference>
<protein>
    <recommendedName>
        <fullName evidence="2">BD-FAE-like domain-containing protein</fullName>
    </recommendedName>
</protein>
<dbReference type="Pfam" id="PF20434">
    <property type="entry name" value="BD-FAE"/>
    <property type="match status" value="1"/>
</dbReference>
<name>A0A263D124_9PSEU</name>
<dbReference type="InParanoid" id="A0A263D124"/>
<dbReference type="Proteomes" id="UP000242444">
    <property type="component" value="Unassembled WGS sequence"/>
</dbReference>
<proteinExistence type="predicted"/>
<dbReference type="Gene3D" id="3.40.50.1820">
    <property type="entry name" value="alpha/beta hydrolase"/>
    <property type="match status" value="1"/>
</dbReference>
<evidence type="ECO:0000256" key="1">
    <source>
        <dbReference type="SAM" id="MobiDB-lite"/>
    </source>
</evidence>
<dbReference type="SUPFAM" id="SSF53474">
    <property type="entry name" value="alpha/beta-Hydrolases"/>
    <property type="match status" value="1"/>
</dbReference>